<keyword evidence="4" id="KW-1185">Reference proteome</keyword>
<dbReference type="EMBL" id="LQPQ01000176">
    <property type="protein sequence ID" value="ORW68366.1"/>
    <property type="molecule type" value="Genomic_DNA"/>
</dbReference>
<dbReference type="OrthoDB" id="4752960at2"/>
<protein>
    <submittedName>
        <fullName evidence="3">Uncharacterized protein</fullName>
    </submittedName>
</protein>
<dbReference type="Proteomes" id="UP000193087">
    <property type="component" value="Unassembled WGS sequence"/>
</dbReference>
<name>A0A1X2BXG7_9MYCO</name>
<sequence length="180" mass="19178">MARYGPPEDVNSAQTQHAPLGRGGYPPPGPPPDELSQFPTDQFEPYHPETEFKPWYRKPVPLIGWSLVVAILIALIIYGIVQLIGENQGTGRTPHTTTPPVTSTTTTPITTTTPPPTTTVPPATTAPPATNPPVQPPRQTTQAPPPHHPHLPPLPPLPPLPSVITLPGVPTTITLPPNLP</sequence>
<evidence type="ECO:0000256" key="1">
    <source>
        <dbReference type="SAM" id="MobiDB-lite"/>
    </source>
</evidence>
<reference evidence="3 4" key="1">
    <citation type="submission" date="2016-01" db="EMBL/GenBank/DDBJ databases">
        <title>The new phylogeny of the genus Mycobacterium.</title>
        <authorList>
            <person name="Tarcisio F."/>
            <person name="Conor M."/>
            <person name="Antonella G."/>
            <person name="Elisabetta G."/>
            <person name="Giulia F.S."/>
            <person name="Sara T."/>
            <person name="Anna F."/>
            <person name="Clotilde B."/>
            <person name="Roberto B."/>
            <person name="Veronica D.S."/>
            <person name="Fabio R."/>
            <person name="Monica P."/>
            <person name="Olivier J."/>
            <person name="Enrico T."/>
            <person name="Nicola S."/>
        </authorList>
    </citation>
    <scope>NUCLEOTIDE SEQUENCE [LARGE SCALE GENOMIC DNA]</scope>
    <source>
        <strain evidence="3 4">DSM 45176</strain>
    </source>
</reference>
<evidence type="ECO:0000256" key="2">
    <source>
        <dbReference type="SAM" id="Phobius"/>
    </source>
</evidence>
<keyword evidence="2" id="KW-0812">Transmembrane</keyword>
<dbReference type="RefSeq" id="WP_085252161.1">
    <property type="nucleotide sequence ID" value="NZ_CAJMWJ010000001.1"/>
</dbReference>
<feature type="region of interest" description="Disordered" evidence="1">
    <location>
        <begin position="1"/>
        <end position="46"/>
    </location>
</feature>
<evidence type="ECO:0000313" key="3">
    <source>
        <dbReference type="EMBL" id="ORW68366.1"/>
    </source>
</evidence>
<gene>
    <name evidence="3" type="ORF">AWC22_26835</name>
</gene>
<accession>A0A1X2BXG7</accession>
<dbReference type="GeneID" id="93492715"/>
<keyword evidence="2" id="KW-0472">Membrane</keyword>
<proteinExistence type="predicted"/>
<feature type="transmembrane region" description="Helical" evidence="2">
    <location>
        <begin position="62"/>
        <end position="84"/>
    </location>
</feature>
<keyword evidence="2" id="KW-1133">Transmembrane helix</keyword>
<comment type="caution">
    <text evidence="3">The sequence shown here is derived from an EMBL/GenBank/DDBJ whole genome shotgun (WGS) entry which is preliminary data.</text>
</comment>
<feature type="compositionally biased region" description="Low complexity" evidence="1">
    <location>
        <begin position="93"/>
        <end position="112"/>
    </location>
</feature>
<feature type="region of interest" description="Disordered" evidence="1">
    <location>
        <begin position="89"/>
        <end position="163"/>
    </location>
</feature>
<feature type="compositionally biased region" description="Pro residues" evidence="1">
    <location>
        <begin position="143"/>
        <end position="161"/>
    </location>
</feature>
<dbReference type="STRING" id="486698.AWC22_26835"/>
<dbReference type="AlphaFoldDB" id="A0A1X2BXG7"/>
<organism evidence="3 4">
    <name type="scientific">Mycobacterium riyadhense</name>
    <dbReference type="NCBI Taxonomy" id="486698"/>
    <lineage>
        <taxon>Bacteria</taxon>
        <taxon>Bacillati</taxon>
        <taxon>Actinomycetota</taxon>
        <taxon>Actinomycetes</taxon>
        <taxon>Mycobacteriales</taxon>
        <taxon>Mycobacteriaceae</taxon>
        <taxon>Mycobacterium</taxon>
    </lineage>
</organism>
<evidence type="ECO:0000313" key="4">
    <source>
        <dbReference type="Proteomes" id="UP000193087"/>
    </source>
</evidence>